<reference evidence="2 3" key="2">
    <citation type="submission" date="2014-10" db="EMBL/GenBank/DDBJ databases">
        <title>Paracoccus sanguinis sp. nov., isolated from clinical specimens of New York State patients.</title>
        <authorList>
            <person name="Mingle L.A."/>
            <person name="Cole J.A."/>
            <person name="Lapierre P."/>
            <person name="Musser K.A."/>
        </authorList>
    </citation>
    <scope>NUCLEOTIDE SEQUENCE [LARGE SCALE GENOMIC DNA]</scope>
    <source>
        <strain evidence="2 3">HAMBI 3106</strain>
    </source>
</reference>
<dbReference type="EMBL" id="JRKS01000030">
    <property type="protein sequence ID" value="KGJ06868.1"/>
    <property type="molecule type" value="Genomic_DNA"/>
</dbReference>
<evidence type="ECO:0000313" key="3">
    <source>
        <dbReference type="Proteomes" id="UP000029917"/>
    </source>
</evidence>
<accession>A0A099F9H6</accession>
<proteinExistence type="predicted"/>
<evidence type="ECO:0000256" key="1">
    <source>
        <dbReference type="SAM" id="Phobius"/>
    </source>
</evidence>
<keyword evidence="1" id="KW-0472">Membrane</keyword>
<organism evidence="2 3">
    <name type="scientific">Paracoccus sphaerophysae</name>
    <dbReference type="NCBI Taxonomy" id="690417"/>
    <lineage>
        <taxon>Bacteria</taxon>
        <taxon>Pseudomonadati</taxon>
        <taxon>Pseudomonadota</taxon>
        <taxon>Alphaproteobacteria</taxon>
        <taxon>Rhodobacterales</taxon>
        <taxon>Paracoccaceae</taxon>
        <taxon>Paracoccus</taxon>
    </lineage>
</organism>
<keyword evidence="1" id="KW-1133">Transmembrane helix</keyword>
<feature type="transmembrane region" description="Helical" evidence="1">
    <location>
        <begin position="6"/>
        <end position="26"/>
    </location>
</feature>
<name>A0A099F9H6_9RHOB</name>
<protein>
    <submittedName>
        <fullName evidence="2">Uncharacterized protein</fullName>
    </submittedName>
</protein>
<keyword evidence="3" id="KW-1185">Reference proteome</keyword>
<evidence type="ECO:0000313" key="2">
    <source>
        <dbReference type="EMBL" id="KGJ06868.1"/>
    </source>
</evidence>
<gene>
    <name evidence="2" type="ORF">IC63_10230</name>
</gene>
<dbReference type="RefSeq" id="WP_036719761.1">
    <property type="nucleotide sequence ID" value="NZ_JRKS01000030.1"/>
</dbReference>
<dbReference type="Proteomes" id="UP000029917">
    <property type="component" value="Unassembled WGS sequence"/>
</dbReference>
<keyword evidence="1" id="KW-0812">Transmembrane</keyword>
<dbReference type="AlphaFoldDB" id="A0A099F9H6"/>
<comment type="caution">
    <text evidence="2">The sequence shown here is derived from an EMBL/GenBank/DDBJ whole genome shotgun (WGS) entry which is preliminary data.</text>
</comment>
<reference evidence="2 3" key="1">
    <citation type="submission" date="2014-09" db="EMBL/GenBank/DDBJ databases">
        <authorList>
            <person name="McGinnis J.M."/>
            <person name="Wolfgang W.J."/>
        </authorList>
    </citation>
    <scope>NUCLEOTIDE SEQUENCE [LARGE SCALE GENOMIC DNA]</scope>
    <source>
        <strain evidence="2 3">HAMBI 3106</strain>
    </source>
</reference>
<feature type="transmembrane region" description="Helical" evidence="1">
    <location>
        <begin position="33"/>
        <end position="49"/>
    </location>
</feature>
<sequence>MPLPHFLLTVLAVIIAAGVSLVLALAAGIPLPVLALVAAVAAVIAHLAARTGAGLDNGPHHTPGA</sequence>